<evidence type="ECO:0000313" key="3">
    <source>
        <dbReference type="Proteomes" id="UP000244912"/>
    </source>
</evidence>
<organism evidence="2 3">
    <name type="scientific">Palleronia abyssalis</name>
    <dbReference type="NCBI Taxonomy" id="1501240"/>
    <lineage>
        <taxon>Bacteria</taxon>
        <taxon>Pseudomonadati</taxon>
        <taxon>Pseudomonadota</taxon>
        <taxon>Alphaproteobacteria</taxon>
        <taxon>Rhodobacterales</taxon>
        <taxon>Roseobacteraceae</taxon>
        <taxon>Palleronia</taxon>
    </lineage>
</organism>
<dbReference type="CDD" id="cd01948">
    <property type="entry name" value="EAL"/>
    <property type="match status" value="1"/>
</dbReference>
<feature type="domain" description="EAL" evidence="1">
    <location>
        <begin position="21"/>
        <end position="270"/>
    </location>
</feature>
<dbReference type="EC" id="3.1.4.52" evidence="2"/>
<dbReference type="PANTHER" id="PTHR33121">
    <property type="entry name" value="CYCLIC DI-GMP PHOSPHODIESTERASE PDEF"/>
    <property type="match status" value="1"/>
</dbReference>
<dbReference type="PANTHER" id="PTHR33121:SF79">
    <property type="entry name" value="CYCLIC DI-GMP PHOSPHODIESTERASE PDED-RELATED"/>
    <property type="match status" value="1"/>
</dbReference>
<sequence length="271" mass="29953">MDRRTESATADPLEYAVAERDSKVLDMVESAVDAGRVMLAFQPVVMAGRDEPVFYEGLARIMDTTGRIIPAREFILDVEETELGRRIDAISLELGLQALRERPSLRLAVNLSARSVEYPLWLAALEQGLASDPTLAERLILEITESSAITVPRLVSRFIDRLQAMGICFAIDDFGSGYTSMRYLKDFCFDILKIDGEFCHGVADKPDNQALVRAIVSIAQHFDMVTVAEGVEAAQDARALMEMGVDCLQGYYLGAPTVRPAWQSCARDIVV</sequence>
<dbReference type="GO" id="GO:0071111">
    <property type="term" value="F:cyclic-guanylate-specific phosphodiesterase activity"/>
    <property type="evidence" value="ECO:0007669"/>
    <property type="project" value="UniProtKB-EC"/>
</dbReference>
<protein>
    <submittedName>
        <fullName evidence="2">Cyclic di-GMP phosphodiesterase YfgF</fullName>
        <ecNumber evidence="2">3.1.4.52</ecNumber>
    </submittedName>
</protein>
<proteinExistence type="predicted"/>
<gene>
    <name evidence="2" type="primary">yfgF</name>
    <name evidence="2" type="ORF">PAA8504_01360</name>
</gene>
<dbReference type="Pfam" id="PF00563">
    <property type="entry name" value="EAL"/>
    <property type="match status" value="1"/>
</dbReference>
<dbReference type="EMBL" id="ONZF01000002">
    <property type="protein sequence ID" value="SPJ23548.1"/>
    <property type="molecule type" value="Genomic_DNA"/>
</dbReference>
<dbReference type="Gene3D" id="3.20.20.450">
    <property type="entry name" value="EAL domain"/>
    <property type="match status" value="1"/>
</dbReference>
<dbReference type="RefSeq" id="WP_108893371.1">
    <property type="nucleotide sequence ID" value="NZ_ONZF01000002.1"/>
</dbReference>
<name>A0A2R8BTU0_9RHOB</name>
<dbReference type="AlphaFoldDB" id="A0A2R8BTU0"/>
<accession>A0A2R8BTU0</accession>
<dbReference type="Proteomes" id="UP000244912">
    <property type="component" value="Unassembled WGS sequence"/>
</dbReference>
<dbReference type="PROSITE" id="PS50883">
    <property type="entry name" value="EAL"/>
    <property type="match status" value="1"/>
</dbReference>
<dbReference type="InterPro" id="IPR050706">
    <property type="entry name" value="Cyclic-di-GMP_PDE-like"/>
</dbReference>
<keyword evidence="2" id="KW-0378">Hydrolase</keyword>
<evidence type="ECO:0000313" key="2">
    <source>
        <dbReference type="EMBL" id="SPJ23548.1"/>
    </source>
</evidence>
<reference evidence="2 3" key="1">
    <citation type="submission" date="2018-03" db="EMBL/GenBank/DDBJ databases">
        <authorList>
            <person name="Keele B.F."/>
        </authorList>
    </citation>
    <scope>NUCLEOTIDE SEQUENCE [LARGE SCALE GENOMIC DNA]</scope>
    <source>
        <strain evidence="2 3">CECT 8504</strain>
    </source>
</reference>
<dbReference type="OrthoDB" id="23692at2"/>
<evidence type="ECO:0000259" key="1">
    <source>
        <dbReference type="PROSITE" id="PS50883"/>
    </source>
</evidence>
<dbReference type="InterPro" id="IPR035919">
    <property type="entry name" value="EAL_sf"/>
</dbReference>
<keyword evidence="3" id="KW-1185">Reference proteome</keyword>
<dbReference type="InterPro" id="IPR001633">
    <property type="entry name" value="EAL_dom"/>
</dbReference>
<dbReference type="SMART" id="SM00052">
    <property type="entry name" value="EAL"/>
    <property type="match status" value="1"/>
</dbReference>
<dbReference type="SUPFAM" id="SSF141868">
    <property type="entry name" value="EAL domain-like"/>
    <property type="match status" value="1"/>
</dbReference>